<protein>
    <submittedName>
        <fullName evidence="1">Uncharacterized protein</fullName>
    </submittedName>
</protein>
<reference evidence="1 2" key="1">
    <citation type="submission" date="2020-11" db="EMBL/GenBank/DDBJ databases">
        <title>Sequencing the genomes of 1000 actinobacteria strains.</title>
        <authorList>
            <person name="Klenk H.-P."/>
        </authorList>
    </citation>
    <scope>NUCLEOTIDE SEQUENCE [LARGE SCALE GENOMIC DNA]</scope>
    <source>
        <strain evidence="1 2">DSM 101692</strain>
    </source>
</reference>
<comment type="caution">
    <text evidence="1">The sequence shown here is derived from an EMBL/GenBank/DDBJ whole genome shotgun (WGS) entry which is preliminary data.</text>
</comment>
<sequence>MPIGAGYSLTSNFIVLFDEKSSIVQYTETYISENAAGNFNITSYSDGNSSAARTQMPYMSDAQLQKNSSTDTSHEAQSTRYCVGGGVPFCIACIAAYATIGGASITAIASCFK</sequence>
<keyword evidence="2" id="KW-1185">Reference proteome</keyword>
<name>A0ABS0JIX8_9ACTN</name>
<gene>
    <name evidence="1" type="ORF">IW248_002703</name>
</gene>
<dbReference type="EMBL" id="JADOTX010000001">
    <property type="protein sequence ID" value="MBG6066416.1"/>
    <property type="molecule type" value="Genomic_DNA"/>
</dbReference>
<dbReference type="Proteomes" id="UP000614915">
    <property type="component" value="Unassembled WGS sequence"/>
</dbReference>
<organism evidence="1 2">
    <name type="scientific">Micromonospora ureilytica</name>
    <dbReference type="NCBI Taxonomy" id="709868"/>
    <lineage>
        <taxon>Bacteria</taxon>
        <taxon>Bacillati</taxon>
        <taxon>Actinomycetota</taxon>
        <taxon>Actinomycetes</taxon>
        <taxon>Micromonosporales</taxon>
        <taxon>Micromonosporaceae</taxon>
        <taxon>Micromonospora</taxon>
    </lineage>
</organism>
<dbReference type="RefSeq" id="WP_196927253.1">
    <property type="nucleotide sequence ID" value="NZ_JADOTX010000001.1"/>
</dbReference>
<proteinExistence type="predicted"/>
<evidence type="ECO:0000313" key="2">
    <source>
        <dbReference type="Proteomes" id="UP000614915"/>
    </source>
</evidence>
<accession>A0ABS0JIX8</accession>
<evidence type="ECO:0000313" key="1">
    <source>
        <dbReference type="EMBL" id="MBG6066416.1"/>
    </source>
</evidence>